<protein>
    <submittedName>
        <fullName evidence="1">Uncharacterized protein</fullName>
    </submittedName>
</protein>
<proteinExistence type="predicted"/>
<gene>
    <name evidence="1" type="ORF">MNOR_LOCUS37908</name>
</gene>
<comment type="caution">
    <text evidence="1">The sequence shown here is derived from an EMBL/GenBank/DDBJ whole genome shotgun (WGS) entry which is preliminary data.</text>
</comment>
<dbReference type="Proteomes" id="UP001497623">
    <property type="component" value="Unassembled WGS sequence"/>
</dbReference>
<keyword evidence="2" id="KW-1185">Reference proteome</keyword>
<sequence>NPRNAAKISGTLLSLCQESLQVSMSIPSIAPTGESVNLNTAEVRCKMALVVGGLWWCHWWRLSWGGDGDKGGKGDGDGTLGSGDIGWTCCWWQCQFEGEYGDNGDGCGDGSSGDDAVSNGLVSNGDVCITF</sequence>
<evidence type="ECO:0000313" key="2">
    <source>
        <dbReference type="Proteomes" id="UP001497623"/>
    </source>
</evidence>
<evidence type="ECO:0000313" key="1">
    <source>
        <dbReference type="EMBL" id="CAL4205194.1"/>
    </source>
</evidence>
<dbReference type="EMBL" id="CAXKWB010080769">
    <property type="protein sequence ID" value="CAL4205194.1"/>
    <property type="molecule type" value="Genomic_DNA"/>
</dbReference>
<dbReference type="AlphaFoldDB" id="A0AAV2SKG8"/>
<organism evidence="1 2">
    <name type="scientific">Meganyctiphanes norvegica</name>
    <name type="common">Northern krill</name>
    <name type="synonym">Thysanopoda norvegica</name>
    <dbReference type="NCBI Taxonomy" id="48144"/>
    <lineage>
        <taxon>Eukaryota</taxon>
        <taxon>Metazoa</taxon>
        <taxon>Ecdysozoa</taxon>
        <taxon>Arthropoda</taxon>
        <taxon>Crustacea</taxon>
        <taxon>Multicrustacea</taxon>
        <taxon>Malacostraca</taxon>
        <taxon>Eumalacostraca</taxon>
        <taxon>Eucarida</taxon>
        <taxon>Euphausiacea</taxon>
        <taxon>Euphausiidae</taxon>
        <taxon>Meganyctiphanes</taxon>
    </lineage>
</organism>
<accession>A0AAV2SKG8</accession>
<feature type="non-terminal residue" evidence="1">
    <location>
        <position position="1"/>
    </location>
</feature>
<reference evidence="1 2" key="1">
    <citation type="submission" date="2024-05" db="EMBL/GenBank/DDBJ databases">
        <authorList>
            <person name="Wallberg A."/>
        </authorList>
    </citation>
    <scope>NUCLEOTIDE SEQUENCE [LARGE SCALE GENOMIC DNA]</scope>
</reference>
<name>A0AAV2SKG8_MEGNR</name>